<dbReference type="CDD" id="cd16030">
    <property type="entry name" value="iduronate-2-sulfatase"/>
    <property type="match status" value="1"/>
</dbReference>
<evidence type="ECO:0000256" key="7">
    <source>
        <dbReference type="SAM" id="MobiDB-lite"/>
    </source>
</evidence>
<dbReference type="GO" id="GO:0047753">
    <property type="term" value="F:choline-sulfatase activity"/>
    <property type="evidence" value="ECO:0007669"/>
    <property type="project" value="UniProtKB-EC"/>
</dbReference>
<name>A0A1B2AAZ9_9SPHN</name>
<dbReference type="PANTHER" id="PTHR45953:SF1">
    <property type="entry name" value="IDURONATE 2-SULFATASE"/>
    <property type="match status" value="1"/>
</dbReference>
<feature type="chain" id="PRO_5008533986" evidence="8">
    <location>
        <begin position="25"/>
        <end position="541"/>
    </location>
</feature>
<dbReference type="GO" id="GO:0046872">
    <property type="term" value="F:metal ion binding"/>
    <property type="evidence" value="ECO:0007669"/>
    <property type="project" value="UniProtKB-KW"/>
</dbReference>
<protein>
    <submittedName>
        <fullName evidence="10">Choline-sulfatase</fullName>
        <ecNumber evidence="10">3.1.6.6</ecNumber>
    </submittedName>
</protein>
<dbReference type="PATRIC" id="fig|692370.5.peg.829"/>
<keyword evidence="11" id="KW-1185">Reference proteome</keyword>
<keyword evidence="4 8" id="KW-0732">Signal</keyword>
<feature type="region of interest" description="Disordered" evidence="7">
    <location>
        <begin position="483"/>
        <end position="541"/>
    </location>
</feature>
<dbReference type="GO" id="GO:0005737">
    <property type="term" value="C:cytoplasm"/>
    <property type="evidence" value="ECO:0007669"/>
    <property type="project" value="TreeGrafter"/>
</dbReference>
<proteinExistence type="inferred from homology"/>
<keyword evidence="5 10" id="KW-0378">Hydrolase</keyword>
<dbReference type="InterPro" id="IPR035874">
    <property type="entry name" value="IDS"/>
</dbReference>
<comment type="cofactor">
    <cofactor evidence="1">
        <name>Ca(2+)</name>
        <dbReference type="ChEBI" id="CHEBI:29108"/>
    </cofactor>
</comment>
<dbReference type="Pfam" id="PF00884">
    <property type="entry name" value="Sulfatase"/>
    <property type="match status" value="1"/>
</dbReference>
<evidence type="ECO:0000256" key="2">
    <source>
        <dbReference type="ARBA" id="ARBA00008779"/>
    </source>
</evidence>
<feature type="signal peptide" evidence="8">
    <location>
        <begin position="1"/>
        <end position="24"/>
    </location>
</feature>
<dbReference type="PANTHER" id="PTHR45953">
    <property type="entry name" value="IDURONATE 2-SULFATASE"/>
    <property type="match status" value="1"/>
</dbReference>
<evidence type="ECO:0000256" key="8">
    <source>
        <dbReference type="SAM" id="SignalP"/>
    </source>
</evidence>
<keyword evidence="3" id="KW-0479">Metal-binding</keyword>
<dbReference type="GO" id="GO:0004423">
    <property type="term" value="F:iduronate-2-sulfatase activity"/>
    <property type="evidence" value="ECO:0007669"/>
    <property type="project" value="InterPro"/>
</dbReference>
<sequence>MTTIRAAWGATLLALTALAQPAIAQEDDDAVPAGERGQPIPGKPDRPQTGKPNFLFIAVDDLNDWVKPFEPGHPDTITPNFARLAAKGVRFDNAQTAATVCNPSRIALLTGVHPSRTGIYGNNQQPLRKYMPNRKTLFEHFDDAGYHVAGTGKLFHNPDNVHQRWDQYFKAGGHPKPAADKLPLNGLPKLTKFLPAFDWGPVDAPASDFMEYKMSSFGIDFLQKDHDAPFVLAIGYQLPHLTWYMPRANWDRINANPALPPYLKTDKDDLTGWAANHGTREQEIITENGEAKWHEAIRAYLASINFVDDQLGRLLDALETSKYADNTVIVLWSDHGWHLGEKDAWRKVTLWERSGRIPMVIALPGKQDDGKRFGQPVSLLDIFPTMDALAGLPDPQDIYGKSLVPVLENADTAKLEREYVLTSMDFGSSLRGDRWRYTFYKDGSEELYDEKADPNEWKNLIADPAYAKVAAQFRAATKDFSAREPLKPAQAQGAAGDGAGAGGRKGRKPVSPEELERRKKAREERRRSAPPVEAGERRGDY</sequence>
<evidence type="ECO:0000256" key="3">
    <source>
        <dbReference type="ARBA" id="ARBA00022723"/>
    </source>
</evidence>
<dbReference type="STRING" id="692370.A6F68_00814"/>
<feature type="domain" description="Sulfatase N-terminal" evidence="9">
    <location>
        <begin position="52"/>
        <end position="391"/>
    </location>
</feature>
<evidence type="ECO:0000313" key="10">
    <source>
        <dbReference type="EMBL" id="ANY19340.1"/>
    </source>
</evidence>
<evidence type="ECO:0000259" key="9">
    <source>
        <dbReference type="Pfam" id="PF00884"/>
    </source>
</evidence>
<gene>
    <name evidence="10" type="primary">betC_5</name>
    <name evidence="10" type="ORF">A6F68_00814</name>
</gene>
<reference evidence="10 11" key="1">
    <citation type="submission" date="2016-07" db="EMBL/GenBank/DDBJ databases">
        <title>Complete genome sequence of Altererythrobacter dongtanensis KCTC 22672, a type strain with esterase isolated from tidal flat.</title>
        <authorList>
            <person name="Cheng H."/>
            <person name="Wu Y.-H."/>
            <person name="Zhou P."/>
            <person name="Huo Y.-Y."/>
            <person name="Wang C.-S."/>
            <person name="Xu X.-W."/>
        </authorList>
    </citation>
    <scope>NUCLEOTIDE SEQUENCE [LARGE SCALE GENOMIC DNA]</scope>
    <source>
        <strain evidence="10 11">KCTC 22672</strain>
    </source>
</reference>
<accession>A0A1B2AAZ9</accession>
<evidence type="ECO:0000313" key="11">
    <source>
        <dbReference type="Proteomes" id="UP000092932"/>
    </source>
</evidence>
<dbReference type="EC" id="3.1.6.6" evidence="10"/>
<dbReference type="Proteomes" id="UP000092932">
    <property type="component" value="Chromosome"/>
</dbReference>
<comment type="similarity">
    <text evidence="2">Belongs to the sulfatase family.</text>
</comment>
<dbReference type="InterPro" id="IPR017850">
    <property type="entry name" value="Alkaline_phosphatase_core_sf"/>
</dbReference>
<dbReference type="KEGG" id="ado:A6F68_00814"/>
<organism evidence="10 11">
    <name type="scientific">Tsuneonella dongtanensis</name>
    <dbReference type="NCBI Taxonomy" id="692370"/>
    <lineage>
        <taxon>Bacteria</taxon>
        <taxon>Pseudomonadati</taxon>
        <taxon>Pseudomonadota</taxon>
        <taxon>Alphaproteobacteria</taxon>
        <taxon>Sphingomonadales</taxon>
        <taxon>Erythrobacteraceae</taxon>
        <taxon>Tsuneonella</taxon>
    </lineage>
</organism>
<feature type="region of interest" description="Disordered" evidence="7">
    <location>
        <begin position="29"/>
        <end position="52"/>
    </location>
</feature>
<dbReference type="InterPro" id="IPR000917">
    <property type="entry name" value="Sulfatase_N"/>
</dbReference>
<dbReference type="EMBL" id="CP016591">
    <property type="protein sequence ID" value="ANY19340.1"/>
    <property type="molecule type" value="Genomic_DNA"/>
</dbReference>
<feature type="compositionally biased region" description="Basic and acidic residues" evidence="7">
    <location>
        <begin position="510"/>
        <end position="527"/>
    </location>
</feature>
<evidence type="ECO:0000256" key="4">
    <source>
        <dbReference type="ARBA" id="ARBA00022729"/>
    </source>
</evidence>
<evidence type="ECO:0000256" key="1">
    <source>
        <dbReference type="ARBA" id="ARBA00001913"/>
    </source>
</evidence>
<evidence type="ECO:0000256" key="6">
    <source>
        <dbReference type="ARBA" id="ARBA00022837"/>
    </source>
</evidence>
<evidence type="ECO:0000256" key="5">
    <source>
        <dbReference type="ARBA" id="ARBA00022801"/>
    </source>
</evidence>
<dbReference type="AlphaFoldDB" id="A0A1B2AAZ9"/>
<keyword evidence="6" id="KW-0106">Calcium</keyword>
<dbReference type="Gene3D" id="3.40.720.10">
    <property type="entry name" value="Alkaline Phosphatase, subunit A"/>
    <property type="match status" value="1"/>
</dbReference>
<dbReference type="SUPFAM" id="SSF53649">
    <property type="entry name" value="Alkaline phosphatase-like"/>
    <property type="match status" value="1"/>
</dbReference>
<dbReference type="RefSeq" id="WP_198152665.1">
    <property type="nucleotide sequence ID" value="NZ_CP016591.1"/>
</dbReference>